<keyword evidence="3" id="KW-1185">Reference proteome</keyword>
<dbReference type="EMBL" id="KQ458627">
    <property type="protein sequence ID" value="KPJ05654.1"/>
    <property type="molecule type" value="Genomic_DNA"/>
</dbReference>
<protein>
    <submittedName>
        <fullName evidence="2">Uncharacterized protein</fullName>
    </submittedName>
</protein>
<organism evidence="2 3">
    <name type="scientific">Papilio xuthus</name>
    <name type="common">Asian swallowtail butterfly</name>
    <dbReference type="NCBI Taxonomy" id="66420"/>
    <lineage>
        <taxon>Eukaryota</taxon>
        <taxon>Metazoa</taxon>
        <taxon>Ecdysozoa</taxon>
        <taxon>Arthropoda</taxon>
        <taxon>Hexapoda</taxon>
        <taxon>Insecta</taxon>
        <taxon>Pterygota</taxon>
        <taxon>Neoptera</taxon>
        <taxon>Endopterygota</taxon>
        <taxon>Lepidoptera</taxon>
        <taxon>Glossata</taxon>
        <taxon>Ditrysia</taxon>
        <taxon>Papilionoidea</taxon>
        <taxon>Papilionidae</taxon>
        <taxon>Papilioninae</taxon>
        <taxon>Papilio</taxon>
    </lineage>
</organism>
<evidence type="ECO:0000313" key="3">
    <source>
        <dbReference type="Proteomes" id="UP000053268"/>
    </source>
</evidence>
<evidence type="ECO:0000256" key="1">
    <source>
        <dbReference type="SAM" id="MobiDB-lite"/>
    </source>
</evidence>
<dbReference type="AlphaFoldDB" id="A0A0N1I614"/>
<name>A0A0N1I614_PAPXU</name>
<proteinExistence type="predicted"/>
<feature type="region of interest" description="Disordered" evidence="1">
    <location>
        <begin position="34"/>
        <end position="83"/>
    </location>
</feature>
<sequence>MSRQVHCNTRAQTAAASRQSCAYACLQSQGSRLTKGTGELRRARSRAECRDGGGARTVQGGKQAAGTPRCSTTPMDTSNTRGTADALPAFEMVISSLLIIENKYQIKQLKIRDPNRSSWIER</sequence>
<evidence type="ECO:0000313" key="2">
    <source>
        <dbReference type="EMBL" id="KPJ05654.1"/>
    </source>
</evidence>
<dbReference type="Proteomes" id="UP000053268">
    <property type="component" value="Unassembled WGS sequence"/>
</dbReference>
<accession>A0A0N1I614</accession>
<feature type="compositionally biased region" description="Polar residues" evidence="1">
    <location>
        <begin position="69"/>
        <end position="82"/>
    </location>
</feature>
<reference evidence="2 3" key="1">
    <citation type="journal article" date="2015" name="Nat. Commun.">
        <title>Outbred genome sequencing and CRISPR/Cas9 gene editing in butterflies.</title>
        <authorList>
            <person name="Li X."/>
            <person name="Fan D."/>
            <person name="Zhang W."/>
            <person name="Liu G."/>
            <person name="Zhang L."/>
            <person name="Zhao L."/>
            <person name="Fang X."/>
            <person name="Chen L."/>
            <person name="Dong Y."/>
            <person name="Chen Y."/>
            <person name="Ding Y."/>
            <person name="Zhao R."/>
            <person name="Feng M."/>
            <person name="Zhu Y."/>
            <person name="Feng Y."/>
            <person name="Jiang X."/>
            <person name="Zhu D."/>
            <person name="Xiang H."/>
            <person name="Feng X."/>
            <person name="Li S."/>
            <person name="Wang J."/>
            <person name="Zhang G."/>
            <person name="Kronforst M.R."/>
            <person name="Wang W."/>
        </authorList>
    </citation>
    <scope>NUCLEOTIDE SEQUENCE [LARGE SCALE GENOMIC DNA]</scope>
    <source>
        <strain evidence="2">Ya'a_city_454_Px</strain>
        <tissue evidence="2">Whole body</tissue>
    </source>
</reference>
<feature type="compositionally biased region" description="Basic and acidic residues" evidence="1">
    <location>
        <begin position="38"/>
        <end position="53"/>
    </location>
</feature>
<gene>
    <name evidence="2" type="ORF">RR46_00766</name>
</gene>